<dbReference type="EMBL" id="GGEC01022794">
    <property type="protein sequence ID" value="MBX03278.1"/>
    <property type="molecule type" value="Transcribed_RNA"/>
</dbReference>
<dbReference type="AlphaFoldDB" id="A0A2P2KC30"/>
<accession>A0A2P2KC30</accession>
<sequence length="42" mass="4910">MTTPKLKFTGQGSRRDPLMRKDWNVCFRVLITVSRNQASRTL</sequence>
<organism evidence="1">
    <name type="scientific">Rhizophora mucronata</name>
    <name type="common">Asiatic mangrove</name>
    <dbReference type="NCBI Taxonomy" id="61149"/>
    <lineage>
        <taxon>Eukaryota</taxon>
        <taxon>Viridiplantae</taxon>
        <taxon>Streptophyta</taxon>
        <taxon>Embryophyta</taxon>
        <taxon>Tracheophyta</taxon>
        <taxon>Spermatophyta</taxon>
        <taxon>Magnoliopsida</taxon>
        <taxon>eudicotyledons</taxon>
        <taxon>Gunneridae</taxon>
        <taxon>Pentapetalae</taxon>
        <taxon>rosids</taxon>
        <taxon>fabids</taxon>
        <taxon>Malpighiales</taxon>
        <taxon>Rhizophoraceae</taxon>
        <taxon>Rhizophora</taxon>
    </lineage>
</organism>
<reference evidence="1" key="1">
    <citation type="submission" date="2018-02" db="EMBL/GenBank/DDBJ databases">
        <title>Rhizophora mucronata_Transcriptome.</title>
        <authorList>
            <person name="Meera S.P."/>
            <person name="Sreeshan A."/>
            <person name="Augustine A."/>
        </authorList>
    </citation>
    <scope>NUCLEOTIDE SEQUENCE</scope>
    <source>
        <tissue evidence="1">Leaf</tissue>
    </source>
</reference>
<protein>
    <submittedName>
        <fullName evidence="1">Uncharacterized protein</fullName>
    </submittedName>
</protein>
<dbReference type="EMBL" id="GGEC01022792">
    <property type="protein sequence ID" value="MBX03276.1"/>
    <property type="molecule type" value="Transcribed_RNA"/>
</dbReference>
<proteinExistence type="predicted"/>
<evidence type="ECO:0000313" key="1">
    <source>
        <dbReference type="EMBL" id="MBX03276.1"/>
    </source>
</evidence>
<name>A0A2P2KC30_RHIMU</name>